<evidence type="ECO:0000313" key="1">
    <source>
        <dbReference type="EMBL" id="GMT23257.1"/>
    </source>
</evidence>
<dbReference type="AlphaFoldDB" id="A0AAV5VU96"/>
<comment type="caution">
    <text evidence="1">The sequence shown here is derived from an EMBL/GenBank/DDBJ whole genome shotgun (WGS) entry which is preliminary data.</text>
</comment>
<sequence>MTVDELANIVVVHRNNLYEIRTVNSCKEAWRRSESSDEIRKISLKSNIEIDRLFCMGSAVIINDSVQFHVFDIDSFEHEKIIAFQFAPLLLSEITQDGRVLVYSREVDSDVKAVKSITFQTSTLPVTIVNLLKNGTESAHVETEQQKK</sequence>
<name>A0AAV5VU96_9BILA</name>
<keyword evidence="2" id="KW-1185">Reference proteome</keyword>
<evidence type="ECO:0000313" key="2">
    <source>
        <dbReference type="Proteomes" id="UP001432322"/>
    </source>
</evidence>
<protein>
    <submittedName>
        <fullName evidence="1">Uncharacterized protein</fullName>
    </submittedName>
</protein>
<proteinExistence type="predicted"/>
<organism evidence="1 2">
    <name type="scientific">Pristionchus fissidentatus</name>
    <dbReference type="NCBI Taxonomy" id="1538716"/>
    <lineage>
        <taxon>Eukaryota</taxon>
        <taxon>Metazoa</taxon>
        <taxon>Ecdysozoa</taxon>
        <taxon>Nematoda</taxon>
        <taxon>Chromadorea</taxon>
        <taxon>Rhabditida</taxon>
        <taxon>Rhabditina</taxon>
        <taxon>Diplogasteromorpha</taxon>
        <taxon>Diplogasteroidea</taxon>
        <taxon>Neodiplogasteridae</taxon>
        <taxon>Pristionchus</taxon>
    </lineage>
</organism>
<dbReference type="EMBL" id="BTSY01000004">
    <property type="protein sequence ID" value="GMT23257.1"/>
    <property type="molecule type" value="Genomic_DNA"/>
</dbReference>
<accession>A0AAV5VU96</accession>
<reference evidence="1" key="1">
    <citation type="submission" date="2023-10" db="EMBL/GenBank/DDBJ databases">
        <title>Genome assembly of Pristionchus species.</title>
        <authorList>
            <person name="Yoshida K."/>
            <person name="Sommer R.J."/>
        </authorList>
    </citation>
    <scope>NUCLEOTIDE SEQUENCE</scope>
    <source>
        <strain evidence="1">RS5133</strain>
    </source>
</reference>
<gene>
    <name evidence="1" type="ORF">PFISCL1PPCAC_14554</name>
</gene>
<dbReference type="Proteomes" id="UP001432322">
    <property type="component" value="Unassembled WGS sequence"/>
</dbReference>